<dbReference type="InterPro" id="IPR035892">
    <property type="entry name" value="C2_domain_sf"/>
</dbReference>
<dbReference type="SMART" id="SM00239">
    <property type="entry name" value="C2"/>
    <property type="match status" value="1"/>
</dbReference>
<organism evidence="3 4">
    <name type="scientific">Stentor coeruleus</name>
    <dbReference type="NCBI Taxonomy" id="5963"/>
    <lineage>
        <taxon>Eukaryota</taxon>
        <taxon>Sar</taxon>
        <taxon>Alveolata</taxon>
        <taxon>Ciliophora</taxon>
        <taxon>Postciliodesmatophora</taxon>
        <taxon>Heterotrichea</taxon>
        <taxon>Heterotrichida</taxon>
        <taxon>Stentoridae</taxon>
        <taxon>Stentor</taxon>
    </lineage>
</organism>
<keyword evidence="1" id="KW-0175">Coiled coil</keyword>
<dbReference type="PROSITE" id="PS50004">
    <property type="entry name" value="C2"/>
    <property type="match status" value="1"/>
</dbReference>
<dbReference type="Gene3D" id="2.60.40.150">
    <property type="entry name" value="C2 domain"/>
    <property type="match status" value="1"/>
</dbReference>
<dbReference type="SUPFAM" id="SSF49562">
    <property type="entry name" value="C2 domain (Calcium/lipid-binding domain, CaLB)"/>
    <property type="match status" value="1"/>
</dbReference>
<dbReference type="Proteomes" id="UP000187209">
    <property type="component" value="Unassembled WGS sequence"/>
</dbReference>
<reference evidence="3 4" key="1">
    <citation type="submission" date="2016-11" db="EMBL/GenBank/DDBJ databases">
        <title>The macronuclear genome of Stentor coeruleus: a giant cell with tiny introns.</title>
        <authorList>
            <person name="Slabodnick M."/>
            <person name="Ruby J.G."/>
            <person name="Reiff S.B."/>
            <person name="Swart E.C."/>
            <person name="Gosai S."/>
            <person name="Prabakaran S."/>
            <person name="Witkowska E."/>
            <person name="Larue G.E."/>
            <person name="Fisher S."/>
            <person name="Freeman R.M."/>
            <person name="Gunawardena J."/>
            <person name="Chu W."/>
            <person name="Stover N.A."/>
            <person name="Gregory B.D."/>
            <person name="Nowacki M."/>
            <person name="Derisi J."/>
            <person name="Roy S.W."/>
            <person name="Marshall W.F."/>
            <person name="Sood P."/>
        </authorList>
    </citation>
    <scope>NUCLEOTIDE SEQUENCE [LARGE SCALE GENOMIC DNA]</scope>
    <source>
        <strain evidence="3">WM001</strain>
    </source>
</reference>
<comment type="caution">
    <text evidence="3">The sequence shown here is derived from an EMBL/GenBank/DDBJ whole genome shotgun (WGS) entry which is preliminary data.</text>
</comment>
<feature type="coiled-coil region" evidence="1">
    <location>
        <begin position="250"/>
        <end position="312"/>
    </location>
</feature>
<dbReference type="InterPro" id="IPR000008">
    <property type="entry name" value="C2_dom"/>
</dbReference>
<evidence type="ECO:0000259" key="2">
    <source>
        <dbReference type="PROSITE" id="PS50004"/>
    </source>
</evidence>
<feature type="coiled-coil region" evidence="1">
    <location>
        <begin position="184"/>
        <end position="218"/>
    </location>
</feature>
<proteinExistence type="predicted"/>
<dbReference type="EMBL" id="MPUH01000574">
    <property type="protein sequence ID" value="OMJ77471.1"/>
    <property type="molecule type" value="Genomic_DNA"/>
</dbReference>
<feature type="domain" description="C2" evidence="2">
    <location>
        <begin position="1"/>
        <end position="105"/>
    </location>
</feature>
<sequence>MENKELRPKLGFRLLEGRLSINVAKIGDMNPYVKVVFDKEIWKSVSSKGMHPKWNDSHKFIGSPNAQSLEVTVYDKGFIFGDTEIGKRSIHLNDAIMGHSTEWWDILNPKNEIVGALLISFEFHEPDLSLTHSTNFSCDLRGHHYAESSPIVPRIKKMQSIEFSYMTPDSHKTLNFSVNPEDEAMKLEQKRFELIAKKEKLKVEETNIKAKIEKLSNDSNKLRVERIETKKSTEALKAKEELILYEKRMIENEKLMIEQGKEEVARLRESLNTSFNNLKQEKLKLSAERRLLEKKRCKLTESYKQIEQQKNKIVKCSYDRFVSLDRDTR</sequence>
<evidence type="ECO:0000313" key="4">
    <source>
        <dbReference type="Proteomes" id="UP000187209"/>
    </source>
</evidence>
<protein>
    <recommendedName>
        <fullName evidence="2">C2 domain-containing protein</fullName>
    </recommendedName>
</protein>
<dbReference type="Pfam" id="PF00168">
    <property type="entry name" value="C2"/>
    <property type="match status" value="1"/>
</dbReference>
<evidence type="ECO:0000313" key="3">
    <source>
        <dbReference type="EMBL" id="OMJ77471.1"/>
    </source>
</evidence>
<dbReference type="AlphaFoldDB" id="A0A1R2BL74"/>
<name>A0A1R2BL74_9CILI</name>
<gene>
    <name evidence="3" type="ORF">SteCoe_22949</name>
</gene>
<evidence type="ECO:0000256" key="1">
    <source>
        <dbReference type="SAM" id="Coils"/>
    </source>
</evidence>
<dbReference type="CDD" id="cd00030">
    <property type="entry name" value="C2"/>
    <property type="match status" value="1"/>
</dbReference>
<dbReference type="OrthoDB" id="419768at2759"/>
<keyword evidence="4" id="KW-1185">Reference proteome</keyword>
<accession>A0A1R2BL74</accession>